<dbReference type="EMBL" id="KZ824684">
    <property type="protein sequence ID" value="RAK73058.1"/>
    <property type="molecule type" value="Genomic_DNA"/>
</dbReference>
<evidence type="ECO:0000256" key="1">
    <source>
        <dbReference type="ARBA" id="ARBA00009865"/>
    </source>
</evidence>
<evidence type="ECO:0000256" key="5">
    <source>
        <dbReference type="ARBA" id="ARBA00023295"/>
    </source>
</evidence>
<accession>A0A8G1RJ39</accession>
<evidence type="ECO:0000256" key="2">
    <source>
        <dbReference type="ARBA" id="ARBA00022729"/>
    </source>
</evidence>
<feature type="region of interest" description="Disordered" evidence="8">
    <location>
        <begin position="220"/>
        <end position="244"/>
    </location>
</feature>
<evidence type="ECO:0000313" key="10">
    <source>
        <dbReference type="EMBL" id="RAK73058.1"/>
    </source>
</evidence>
<keyword evidence="5 7" id="KW-0326">Glycosidase</keyword>
<dbReference type="GO" id="GO:0005975">
    <property type="term" value="P:carbohydrate metabolic process"/>
    <property type="evidence" value="ECO:0007669"/>
    <property type="project" value="InterPro"/>
</dbReference>
<evidence type="ECO:0000256" key="3">
    <source>
        <dbReference type="ARBA" id="ARBA00022801"/>
    </source>
</evidence>
<feature type="signal peptide" evidence="9">
    <location>
        <begin position="1"/>
        <end position="26"/>
    </location>
</feature>
<keyword evidence="2 9" id="KW-0732">Signal</keyword>
<name>A0A8G1RJ39_9EURO</name>
<dbReference type="GO" id="GO:0004553">
    <property type="term" value="F:hydrolase activity, hydrolyzing O-glycosyl compounds"/>
    <property type="evidence" value="ECO:0007669"/>
    <property type="project" value="InterPro"/>
</dbReference>
<feature type="region of interest" description="Disordered" evidence="8">
    <location>
        <begin position="129"/>
        <end position="162"/>
    </location>
</feature>
<dbReference type="Proteomes" id="UP000249789">
    <property type="component" value="Unassembled WGS sequence"/>
</dbReference>
<dbReference type="VEuPathDB" id="FungiDB:BO72DRAFT_413214"/>
<feature type="site" description="Important for catalytic activity, responsible for pKa modulation of the active site Glu and correct orientation of both the proton donor and substrate" evidence="6">
    <location>
        <position position="238"/>
    </location>
</feature>
<feature type="compositionally biased region" description="Polar residues" evidence="8">
    <location>
        <begin position="138"/>
        <end position="150"/>
    </location>
</feature>
<dbReference type="InterPro" id="IPR006710">
    <property type="entry name" value="Glyco_hydro_43"/>
</dbReference>
<reference evidence="10 11" key="1">
    <citation type="submission" date="2018-02" db="EMBL/GenBank/DDBJ databases">
        <title>The genomes of Aspergillus section Nigri reveals drivers in fungal speciation.</title>
        <authorList>
            <consortium name="DOE Joint Genome Institute"/>
            <person name="Vesth T.C."/>
            <person name="Nybo J."/>
            <person name="Theobald S."/>
            <person name="Brandl J."/>
            <person name="Frisvad J.C."/>
            <person name="Nielsen K.F."/>
            <person name="Lyhne E.K."/>
            <person name="Kogle M.E."/>
            <person name="Kuo A."/>
            <person name="Riley R."/>
            <person name="Clum A."/>
            <person name="Nolan M."/>
            <person name="Lipzen A."/>
            <person name="Salamov A."/>
            <person name="Henrissat B."/>
            <person name="Wiebenga A."/>
            <person name="De vries R.P."/>
            <person name="Grigoriev I.V."/>
            <person name="Mortensen U.H."/>
            <person name="Andersen M.R."/>
            <person name="Baker S.E."/>
        </authorList>
    </citation>
    <scope>NUCLEOTIDE SEQUENCE [LARGE SCALE GENOMIC DNA]</scope>
    <source>
        <strain evidence="10 11">CBS 313.89</strain>
    </source>
</reference>
<evidence type="ECO:0000256" key="8">
    <source>
        <dbReference type="SAM" id="MobiDB-lite"/>
    </source>
</evidence>
<keyword evidence="11" id="KW-1185">Reference proteome</keyword>
<dbReference type="Pfam" id="PF04616">
    <property type="entry name" value="Glyco_hydro_43"/>
    <property type="match status" value="1"/>
</dbReference>
<dbReference type="Gene3D" id="2.115.10.20">
    <property type="entry name" value="Glycosyl hydrolase domain, family 43"/>
    <property type="match status" value="1"/>
</dbReference>
<feature type="chain" id="PRO_5034262380" description="Arabinanase/levansucrase/invertase" evidence="9">
    <location>
        <begin position="27"/>
        <end position="402"/>
    </location>
</feature>
<evidence type="ECO:0000313" key="11">
    <source>
        <dbReference type="Proteomes" id="UP000249789"/>
    </source>
</evidence>
<organism evidence="10 11">
    <name type="scientific">Aspergillus fijiensis CBS 313.89</name>
    <dbReference type="NCBI Taxonomy" id="1448319"/>
    <lineage>
        <taxon>Eukaryota</taxon>
        <taxon>Fungi</taxon>
        <taxon>Dikarya</taxon>
        <taxon>Ascomycota</taxon>
        <taxon>Pezizomycotina</taxon>
        <taxon>Eurotiomycetes</taxon>
        <taxon>Eurotiomycetidae</taxon>
        <taxon>Eurotiales</taxon>
        <taxon>Aspergillaceae</taxon>
        <taxon>Aspergillus</taxon>
    </lineage>
</organism>
<evidence type="ECO:0000256" key="9">
    <source>
        <dbReference type="SAM" id="SignalP"/>
    </source>
</evidence>
<sequence>MHPPLPFPLIPLSLLSLLLTPLPTHATGAIPQTPLEQDQVLKTGNPLPLPGPWPWYADPEAHLFPHTGPATQPELQQNYWIYPTYSAAYEQQTFFDAFSSPDLITWTKHPTVLNITQIPWSTNRAAWAPSVARRPITANKQRGNNPSANTPRPAPGPTPEDESEYEYYMYFSTGDGTGIGVAKSTTNSPAGPFADVLGKPLVNGTVMGAEAIDAQVFVDYPSSQNSGGGGTGGDGDGDGDNGSDTTPRVWLYFGGWGHAVVVELDAESMTALKGAFVEITPPDYVEGPWVLKRRGVYYFMYSVGGWGDNSYGVSYVTGPSPTGPFSSTPTKILQGNDKIGTSTAHHSVLTIGEEYYIVYHRRYPNDTARDHRVVCIDRMEFDAQGNILPVNITLEGVDARPL</sequence>
<dbReference type="AlphaFoldDB" id="A0A8G1RJ39"/>
<dbReference type="PANTHER" id="PTHR43772:SF2">
    <property type="entry name" value="PUTATIVE (AFU_ORTHOLOGUE AFUA_2G04480)-RELATED"/>
    <property type="match status" value="1"/>
</dbReference>
<dbReference type="GeneID" id="63859833"/>
<evidence type="ECO:0000256" key="4">
    <source>
        <dbReference type="ARBA" id="ARBA00023277"/>
    </source>
</evidence>
<evidence type="ECO:0000256" key="6">
    <source>
        <dbReference type="PIRSR" id="PIRSR606710-2"/>
    </source>
</evidence>
<dbReference type="PANTHER" id="PTHR43772">
    <property type="entry name" value="ENDO-1,4-BETA-XYLANASE"/>
    <property type="match status" value="1"/>
</dbReference>
<dbReference type="SUPFAM" id="SSF75005">
    <property type="entry name" value="Arabinanase/levansucrase/invertase"/>
    <property type="match status" value="1"/>
</dbReference>
<dbReference type="InterPro" id="IPR052176">
    <property type="entry name" value="Glycosyl_Hydrlase_43_Enz"/>
</dbReference>
<evidence type="ECO:0000256" key="7">
    <source>
        <dbReference type="RuleBase" id="RU361187"/>
    </source>
</evidence>
<keyword evidence="4" id="KW-0119">Carbohydrate metabolism</keyword>
<dbReference type="RefSeq" id="XP_040797068.1">
    <property type="nucleotide sequence ID" value="XM_040942500.1"/>
</dbReference>
<dbReference type="InterPro" id="IPR023296">
    <property type="entry name" value="Glyco_hydro_beta-prop_sf"/>
</dbReference>
<evidence type="ECO:0008006" key="12">
    <source>
        <dbReference type="Google" id="ProtNLM"/>
    </source>
</evidence>
<dbReference type="OrthoDB" id="5211809at2759"/>
<proteinExistence type="inferred from homology"/>
<comment type="similarity">
    <text evidence="1 7">Belongs to the glycosyl hydrolase 43 family.</text>
</comment>
<protein>
    <recommendedName>
        <fullName evidence="12">Arabinanase/levansucrase/invertase</fullName>
    </recommendedName>
</protein>
<gene>
    <name evidence="10" type="ORF">BO72DRAFT_413214</name>
</gene>
<keyword evidence="3 7" id="KW-0378">Hydrolase</keyword>